<feature type="transmembrane region" description="Helical" evidence="1">
    <location>
        <begin position="7"/>
        <end position="29"/>
    </location>
</feature>
<keyword evidence="1" id="KW-1133">Transmembrane helix</keyword>
<keyword evidence="3" id="KW-1185">Reference proteome</keyword>
<dbReference type="AlphaFoldDB" id="A0A830GXV9"/>
<keyword evidence="1" id="KW-0812">Transmembrane</keyword>
<gene>
    <name evidence="2" type="ORF">GCM10007981_13450</name>
</gene>
<dbReference type="RefSeq" id="WP_188596658.1">
    <property type="nucleotide sequence ID" value="NZ_BMNL01000003.1"/>
</dbReference>
<organism evidence="2 3">
    <name type="scientific">Thermocladium modestius</name>
    <dbReference type="NCBI Taxonomy" id="62609"/>
    <lineage>
        <taxon>Archaea</taxon>
        <taxon>Thermoproteota</taxon>
        <taxon>Thermoprotei</taxon>
        <taxon>Thermoproteales</taxon>
        <taxon>Thermoproteaceae</taxon>
        <taxon>Thermocladium</taxon>
    </lineage>
</organism>
<proteinExistence type="predicted"/>
<name>A0A830GXV9_9CREN</name>
<evidence type="ECO:0000313" key="2">
    <source>
        <dbReference type="EMBL" id="GGP21476.1"/>
    </source>
</evidence>
<accession>A0A830GXV9</accession>
<sequence length="147" mass="15124">MRGLDNAITTIILTGAAVALAIGLSIWVFETSAAASKLSAIKVEPLGAAVGSGWMNLSFIVINDYSTTARIAGVSLGSLTCTFDEPIPVPSNADGIPITINIGSNATVEAITASREYRGNCSGSPTPNYLRGALITANGEEYPFSLS</sequence>
<evidence type="ECO:0000256" key="1">
    <source>
        <dbReference type="SAM" id="Phobius"/>
    </source>
</evidence>
<dbReference type="Proteomes" id="UP000610960">
    <property type="component" value="Unassembled WGS sequence"/>
</dbReference>
<keyword evidence="1" id="KW-0472">Membrane</keyword>
<reference evidence="2" key="1">
    <citation type="journal article" date="2014" name="Int. J. Syst. Evol. Microbiol.">
        <title>Complete genome sequence of Corynebacterium casei LMG S-19264T (=DSM 44701T), isolated from a smear-ripened cheese.</title>
        <authorList>
            <consortium name="US DOE Joint Genome Institute (JGI-PGF)"/>
            <person name="Walter F."/>
            <person name="Albersmeier A."/>
            <person name="Kalinowski J."/>
            <person name="Ruckert C."/>
        </authorList>
    </citation>
    <scope>NUCLEOTIDE SEQUENCE</scope>
    <source>
        <strain evidence="2">JCM 10088</strain>
    </source>
</reference>
<comment type="caution">
    <text evidence="2">The sequence shown here is derived from an EMBL/GenBank/DDBJ whole genome shotgun (WGS) entry which is preliminary data.</text>
</comment>
<evidence type="ECO:0000313" key="3">
    <source>
        <dbReference type="Proteomes" id="UP000610960"/>
    </source>
</evidence>
<reference evidence="2" key="2">
    <citation type="submission" date="2020-09" db="EMBL/GenBank/DDBJ databases">
        <authorList>
            <person name="Sun Q."/>
            <person name="Ohkuma M."/>
        </authorList>
    </citation>
    <scope>NUCLEOTIDE SEQUENCE</scope>
    <source>
        <strain evidence="2">JCM 10088</strain>
    </source>
</reference>
<protein>
    <submittedName>
        <fullName evidence="2">Uncharacterized protein</fullName>
    </submittedName>
</protein>
<dbReference type="EMBL" id="BMNL01000003">
    <property type="protein sequence ID" value="GGP21476.1"/>
    <property type="molecule type" value="Genomic_DNA"/>
</dbReference>